<proteinExistence type="predicted"/>
<dbReference type="AlphaFoldDB" id="A0A286AGR3"/>
<protein>
    <submittedName>
        <fullName evidence="2">REP element-mobilizing transposase RayT</fullName>
    </submittedName>
</protein>
<dbReference type="SMART" id="SM01321">
    <property type="entry name" value="Y1_Tnp"/>
    <property type="match status" value="1"/>
</dbReference>
<gene>
    <name evidence="2" type="ORF">SAMN06297164_3159</name>
</gene>
<organism evidence="2 3">
    <name type="scientific">Nitrosomonas ureae</name>
    <dbReference type="NCBI Taxonomy" id="44577"/>
    <lineage>
        <taxon>Bacteria</taxon>
        <taxon>Pseudomonadati</taxon>
        <taxon>Pseudomonadota</taxon>
        <taxon>Betaproteobacteria</taxon>
        <taxon>Nitrosomonadales</taxon>
        <taxon>Nitrosomonadaceae</taxon>
        <taxon>Nitrosomonas</taxon>
    </lineage>
</organism>
<name>A0A286AGR3_9PROT</name>
<sequence>MTYNPTIHRRKSIRLQGYDYSQAGAYFITVCTHNRMPLFGEIVDGVMVLNTAGQIVEKCWYAIPEHFPQVTLDEFVIIPNHVHGIITIGTTIGANNVGVNNVGANDYLPQPSKKAPWPLQHGTSRTIGSMVRGFKIGITRWFRANTNIHAVWQHNYYEHIIRNEDAYLKIAEYIQTNPQRWETDTYHV</sequence>
<dbReference type="InterPro" id="IPR052715">
    <property type="entry name" value="RAYT_transposase"/>
</dbReference>
<accession>A0A286AGR3</accession>
<dbReference type="RefSeq" id="WP_097106918.1">
    <property type="nucleotide sequence ID" value="NZ_OCMU01000002.1"/>
</dbReference>
<dbReference type="EMBL" id="OCMU01000002">
    <property type="protein sequence ID" value="SOD21076.1"/>
    <property type="molecule type" value="Genomic_DNA"/>
</dbReference>
<dbReference type="GO" id="GO:0043565">
    <property type="term" value="F:sequence-specific DNA binding"/>
    <property type="evidence" value="ECO:0007669"/>
    <property type="project" value="TreeGrafter"/>
</dbReference>
<evidence type="ECO:0000313" key="3">
    <source>
        <dbReference type="Proteomes" id="UP000219335"/>
    </source>
</evidence>
<dbReference type="Proteomes" id="UP000219335">
    <property type="component" value="Unassembled WGS sequence"/>
</dbReference>
<reference evidence="2 3" key="1">
    <citation type="submission" date="2017-09" db="EMBL/GenBank/DDBJ databases">
        <authorList>
            <person name="Ehlers B."/>
            <person name="Leendertz F.H."/>
        </authorList>
    </citation>
    <scope>NUCLEOTIDE SEQUENCE [LARGE SCALE GENOMIC DNA]</scope>
    <source>
        <strain evidence="2 3">Nm42</strain>
    </source>
</reference>
<dbReference type="InterPro" id="IPR002686">
    <property type="entry name" value="Transposase_17"/>
</dbReference>
<evidence type="ECO:0000259" key="1">
    <source>
        <dbReference type="SMART" id="SM01321"/>
    </source>
</evidence>
<dbReference type="SUPFAM" id="SSF143422">
    <property type="entry name" value="Transposase IS200-like"/>
    <property type="match status" value="1"/>
</dbReference>
<dbReference type="PANTHER" id="PTHR36966">
    <property type="entry name" value="REP-ASSOCIATED TYROSINE TRANSPOSASE"/>
    <property type="match status" value="1"/>
</dbReference>
<feature type="domain" description="Transposase IS200-like" evidence="1">
    <location>
        <begin position="21"/>
        <end position="177"/>
    </location>
</feature>
<dbReference type="InterPro" id="IPR036515">
    <property type="entry name" value="Transposase_17_sf"/>
</dbReference>
<dbReference type="GO" id="GO:0004803">
    <property type="term" value="F:transposase activity"/>
    <property type="evidence" value="ECO:0007669"/>
    <property type="project" value="InterPro"/>
</dbReference>
<dbReference type="Gene3D" id="3.30.70.1290">
    <property type="entry name" value="Transposase IS200-like"/>
    <property type="match status" value="1"/>
</dbReference>
<dbReference type="PANTHER" id="PTHR36966:SF1">
    <property type="entry name" value="REP-ASSOCIATED TYROSINE TRANSPOSASE"/>
    <property type="match status" value="1"/>
</dbReference>
<dbReference type="GO" id="GO:0006313">
    <property type="term" value="P:DNA transposition"/>
    <property type="evidence" value="ECO:0007669"/>
    <property type="project" value="InterPro"/>
</dbReference>
<evidence type="ECO:0000313" key="2">
    <source>
        <dbReference type="EMBL" id="SOD21076.1"/>
    </source>
</evidence>